<accession>A0A1C6RCU2</accession>
<dbReference type="EMBL" id="FMHV01000002">
    <property type="protein sequence ID" value="SCL14968.1"/>
    <property type="molecule type" value="Genomic_DNA"/>
</dbReference>
<dbReference type="SUPFAM" id="SSF55961">
    <property type="entry name" value="Bet v1-like"/>
    <property type="match status" value="1"/>
</dbReference>
<evidence type="ECO:0000313" key="1">
    <source>
        <dbReference type="EMBL" id="SCL14968.1"/>
    </source>
</evidence>
<reference evidence="2" key="1">
    <citation type="submission" date="2016-06" db="EMBL/GenBank/DDBJ databases">
        <authorList>
            <person name="Varghese N."/>
            <person name="Submissions Spin"/>
        </authorList>
    </citation>
    <scope>NUCLEOTIDE SEQUENCE [LARGE SCALE GENOMIC DNA]</scope>
    <source>
        <strain evidence="2">DSM 45431</strain>
    </source>
</reference>
<dbReference type="InterPro" id="IPR023393">
    <property type="entry name" value="START-like_dom_sf"/>
</dbReference>
<dbReference type="OrthoDB" id="8417725at2"/>
<name>A0A1C6RCU2_9ACTN</name>
<dbReference type="InterPro" id="IPR019587">
    <property type="entry name" value="Polyketide_cyclase/dehydratase"/>
</dbReference>
<keyword evidence="2" id="KW-1185">Reference proteome</keyword>
<dbReference type="Pfam" id="PF10604">
    <property type="entry name" value="Polyketide_cyc2"/>
    <property type="match status" value="1"/>
</dbReference>
<gene>
    <name evidence="1" type="ORF">GA0070624_0576</name>
</gene>
<dbReference type="CDD" id="cd07814">
    <property type="entry name" value="SRPBCC_CalC_Aha1-like"/>
    <property type="match status" value="1"/>
</dbReference>
<evidence type="ECO:0000313" key="2">
    <source>
        <dbReference type="Proteomes" id="UP000199413"/>
    </source>
</evidence>
<dbReference type="Proteomes" id="UP000199413">
    <property type="component" value="Unassembled WGS sequence"/>
</dbReference>
<protein>
    <submittedName>
        <fullName evidence="1">Uncharacterized conserved protein YndB, AHSA1/START domain</fullName>
    </submittedName>
</protein>
<sequence length="248" mass="27238">MGREWEQHDEVEVDATPEQVWEAIATGPGYDSWFMGRTEVVPGEGGAVRTDLGGYVMESTVTAWEPLRRFAYRGDETPDGRFIAFEFLIEGREQGSTVLRLVTNGFLPGDDWEAEYDAMRKGGAMYFATLVAYLTHFAGRTATPITAAAPVVPDARGVFDRVPGALGLAAEPVAGDRVQVTPEGLPAIDGVVDFVNPDAIGIRTQDALYRFVRGFIGPMIVTHHLFAEGVDRKETEQAWRAWLTRLSA</sequence>
<proteinExistence type="predicted"/>
<dbReference type="Gene3D" id="3.30.530.20">
    <property type="match status" value="1"/>
</dbReference>
<dbReference type="RefSeq" id="WP_091336407.1">
    <property type="nucleotide sequence ID" value="NZ_FMHV01000002.1"/>
</dbReference>
<dbReference type="AlphaFoldDB" id="A0A1C6RCU2"/>
<dbReference type="STRING" id="568872.GA0070624_0576"/>
<organism evidence="1 2">
    <name type="scientific">Micromonospora rhizosphaerae</name>
    <dbReference type="NCBI Taxonomy" id="568872"/>
    <lineage>
        <taxon>Bacteria</taxon>
        <taxon>Bacillati</taxon>
        <taxon>Actinomycetota</taxon>
        <taxon>Actinomycetes</taxon>
        <taxon>Micromonosporales</taxon>
        <taxon>Micromonosporaceae</taxon>
        <taxon>Micromonospora</taxon>
    </lineage>
</organism>